<gene>
    <name evidence="3" type="ORF">PRELSG_0304800</name>
</gene>
<proteinExistence type="predicted"/>
<dbReference type="EMBL" id="LN835298">
    <property type="protein sequence ID" value="CRG98563.1"/>
    <property type="molecule type" value="Genomic_DNA"/>
</dbReference>
<keyword evidence="1" id="KW-0175">Coiled coil</keyword>
<feature type="domain" description="C2H2-type" evidence="2">
    <location>
        <begin position="40"/>
        <end position="62"/>
    </location>
</feature>
<dbReference type="InterPro" id="IPR013087">
    <property type="entry name" value="Znf_C2H2_type"/>
</dbReference>
<organism evidence="3 4">
    <name type="scientific">Plasmodium relictum</name>
    <dbReference type="NCBI Taxonomy" id="85471"/>
    <lineage>
        <taxon>Eukaryota</taxon>
        <taxon>Sar</taxon>
        <taxon>Alveolata</taxon>
        <taxon>Apicomplexa</taxon>
        <taxon>Aconoidasida</taxon>
        <taxon>Haemosporida</taxon>
        <taxon>Plasmodiidae</taxon>
        <taxon>Plasmodium</taxon>
        <taxon>Plasmodium (Haemamoeba)</taxon>
    </lineage>
</organism>
<keyword evidence="4" id="KW-1185">Reference proteome</keyword>
<accession>A0A1J1H560</accession>
<dbReference type="PROSITE" id="PS00028">
    <property type="entry name" value="ZINC_FINGER_C2H2_1"/>
    <property type="match status" value="1"/>
</dbReference>
<reference evidence="3 4" key="1">
    <citation type="submission" date="2015-04" db="EMBL/GenBank/DDBJ databases">
        <authorList>
            <consortium name="Pathogen Informatics"/>
        </authorList>
    </citation>
    <scope>NUCLEOTIDE SEQUENCE [LARGE SCALE GENOMIC DNA]</scope>
    <source>
        <strain evidence="3 4">SGS1</strain>
    </source>
</reference>
<name>A0A1J1H560_PLARL</name>
<evidence type="ECO:0000259" key="2">
    <source>
        <dbReference type="PROSITE" id="PS00028"/>
    </source>
</evidence>
<dbReference type="AlphaFoldDB" id="A0A1J1H560"/>
<dbReference type="KEGG" id="prel:PRELSG_0304800"/>
<dbReference type="VEuPathDB" id="PlasmoDB:PRELSG_0304800"/>
<dbReference type="Proteomes" id="UP000220158">
    <property type="component" value="Chromosome 3"/>
</dbReference>
<evidence type="ECO:0000313" key="3">
    <source>
        <dbReference type="EMBL" id="CRG98563.1"/>
    </source>
</evidence>
<dbReference type="GeneID" id="39734656"/>
<evidence type="ECO:0000313" key="4">
    <source>
        <dbReference type="Proteomes" id="UP000220158"/>
    </source>
</evidence>
<dbReference type="OMA" id="CDRSCDR"/>
<sequence length="1119" mass="133735">MMINNAPDILNCKSNNSIDKQDKISDCYELENEKIFVYRCNICLLVFTCVYSFANHISNENHRVKQLDALKKDKYFNCLRCKYICLSVVKIIKHIELYNHGQNILKKIKRKILYTGTVNCACKTKCYFFYSQNKNFRSLENIPSNDNNLLNVKSEIERRNSYEEQFIKNNAYNDKCEDEVSPNENVNVENYNNQNKFIQNLSFEKLKESIKEISTNDNIKMQLINYLQKNSICSFYHNYINNNMNNYNKDSNFQVGEQALNLHLQIDKIKDFNNILLNLDKYEEKKEIKNTSDIKKNLLLFIHENTYNLNKTKNCHSNINNDKKNDNTENEDELSVFDNNSYGMNTYSEENYIQFKNSECNQFKNGESNNLKNDEYNQFKNGQFSYFKNNEYNQFKNGQFSDFKNNEYNQFKNGEFNNLKNDEYNQFKNGEFNNLKNDEYNQFKSEEFNNLKNDEYNQFKSEEFNNLKNDEYNQFKSEEKDNYLWIEDELKKNKQEKNQECLNQLNNLNELHSCYISNDINYSKEITNKGNLNYELFFKNNDERFYNIYNEDFVNPPPRSDEKNKINISFNSKKNSNDSNILEAIYKMENHYASNHIINNTDKNINKNAQENINKNTQENINKNIYQNMNEDINKSINKNMNDKINENAYNNVNESINNYRNITKSVYDLEDEIDFIYNSNPNFNNDIVRKYFSENLKSNLFDSQINDHIIDDKNLNINSDNFFTQYNFSLKETEKKEDIILENSYKEIDVFDNFKNDENIHNIHEMDASLINKNMHSYFNDEQQSTNDINKNENNINNEYNIYNQKKNSNYLTSNLLKNNNEKKNYIIEYEEEMKTKLLNRYNDNITNEKKISNINILNKLENSNVLKNYIELFNNLNKSHDKMDITNYNFMHFNKYSNQNNDNTYINILTNLQKKIEKREENDTDNKIEKKEKKNLNFLKNKIFKAKNLDKVDSYISTDQNYDSIFNENDNFHINIHHINEKNNKNTLNEIVDINKKRKSFIEEIDELKKIIEEDKKNNSNTMNFTAINLNNDKKNLNSNPLCIEKNNLLNDGKIKKYNTTPNNRSSDYNIDFNIKSICKSNTDYFQKYALNSNKNYNDTSNEQFNNFISNLKKTNN</sequence>
<evidence type="ECO:0000256" key="1">
    <source>
        <dbReference type="SAM" id="Coils"/>
    </source>
</evidence>
<dbReference type="OrthoDB" id="370306at2759"/>
<dbReference type="RefSeq" id="XP_028531573.1">
    <property type="nucleotide sequence ID" value="XM_028680036.1"/>
</dbReference>
<feature type="coiled-coil region" evidence="1">
    <location>
        <begin position="993"/>
        <end position="1020"/>
    </location>
</feature>
<protein>
    <recommendedName>
        <fullName evidence="2">C2H2-type domain-containing protein</fullName>
    </recommendedName>
</protein>